<feature type="transmembrane region" description="Helical" evidence="1">
    <location>
        <begin position="474"/>
        <end position="492"/>
    </location>
</feature>
<gene>
    <name evidence="2" type="ORF">H8S09_12420</name>
</gene>
<evidence type="ECO:0000313" key="2">
    <source>
        <dbReference type="EMBL" id="MBC5663666.1"/>
    </source>
</evidence>
<comment type="caution">
    <text evidence="2">The sequence shown here is derived from an EMBL/GenBank/DDBJ whole genome shotgun (WGS) entry which is preliminary data.</text>
</comment>
<keyword evidence="1" id="KW-0812">Transmembrane</keyword>
<feature type="transmembrane region" description="Helical" evidence="1">
    <location>
        <begin position="442"/>
        <end position="462"/>
    </location>
</feature>
<feature type="transmembrane region" description="Helical" evidence="1">
    <location>
        <begin position="289"/>
        <end position="308"/>
    </location>
</feature>
<sequence length="599" mass="68954">MSKSEKEKNEVTYKFFAALCMCILHILVNCVFLISYFSWIGVVALFLINIAAFLVAMFRDDLKAIDNIPLSDRYMSLYVLDILLVTFCKLIDIIKSAQSYVSDGMFAGWNIILILTLAGVVILLISGSKIVLFLLGICEMWYVYGDVYNLRTYGGRFLFIYVVATLVLILLTDISEMSVVYEPKGGEHKTYKSYKRIWYLIYILLTALWAIHARMNMDSFNWTVMEKIINTLWSKWIWITVLLFAIMFISYQIGELKDAGEQKMPMLNDMYNAMCLTMTYLLTGFMVKTYTTLNIPILLVFIIYTMVIRPRKIVFSTTSTLEGGVYYKYCEQFLSAIALFVSGIVIIYMFSKGLYLNAVVTIILLLSFYKMFKAWRTKNELDKCNMLLLMEFIKQTQLNTRNLSFWIKGIVIVSLEVIVYEASRCFTADSFIEYVNVGVPDYKILIVYAIIVAFTLLTYAILYKRNPMGCRPSVMKCAVVFLTFCMTSAVLMTSSNRALDAKYDIQDGTYTVSVERRDDVDYELSIDFGNWAPTLERKNSENGKYDVYEIPVDIDTDWKDMEHVTISIDNTDGTSSLYEDWTPAMLMHMYAGDIKAGSR</sequence>
<feature type="transmembrane region" description="Helical" evidence="1">
    <location>
        <begin position="106"/>
        <end position="125"/>
    </location>
</feature>
<feature type="transmembrane region" description="Helical" evidence="1">
    <location>
        <begin position="354"/>
        <end position="372"/>
    </location>
</feature>
<dbReference type="Proteomes" id="UP000615234">
    <property type="component" value="Unassembled WGS sequence"/>
</dbReference>
<feature type="transmembrane region" description="Helical" evidence="1">
    <location>
        <begin position="78"/>
        <end position="94"/>
    </location>
</feature>
<dbReference type="RefSeq" id="WP_186847942.1">
    <property type="nucleotide sequence ID" value="NZ_JACOOX010000007.1"/>
</dbReference>
<evidence type="ECO:0000313" key="3">
    <source>
        <dbReference type="Proteomes" id="UP000615234"/>
    </source>
</evidence>
<proteinExistence type="predicted"/>
<feature type="transmembrane region" description="Helical" evidence="1">
    <location>
        <begin position="329"/>
        <end position="348"/>
    </location>
</feature>
<accession>A0A8I0ANC2</accession>
<dbReference type="AlphaFoldDB" id="A0A8I0ANC2"/>
<feature type="transmembrane region" description="Helical" evidence="1">
    <location>
        <begin position="235"/>
        <end position="254"/>
    </location>
</feature>
<feature type="transmembrane region" description="Helical" evidence="1">
    <location>
        <begin position="403"/>
        <end position="422"/>
    </location>
</feature>
<keyword evidence="3" id="KW-1185">Reference proteome</keyword>
<reference evidence="2 3" key="1">
    <citation type="submission" date="2020-08" db="EMBL/GenBank/DDBJ databases">
        <title>Genome public.</title>
        <authorList>
            <person name="Liu C."/>
            <person name="Sun Q."/>
        </authorList>
    </citation>
    <scope>NUCLEOTIDE SEQUENCE [LARGE SCALE GENOMIC DNA]</scope>
    <source>
        <strain evidence="2 3">NSJ-10</strain>
    </source>
</reference>
<name>A0A8I0ANC2_9FIRM</name>
<feature type="transmembrane region" description="Helical" evidence="1">
    <location>
        <begin position="197"/>
        <end position="215"/>
    </location>
</feature>
<dbReference type="EMBL" id="JACOOX010000007">
    <property type="protein sequence ID" value="MBC5663666.1"/>
    <property type="molecule type" value="Genomic_DNA"/>
</dbReference>
<feature type="transmembrane region" description="Helical" evidence="1">
    <location>
        <begin position="157"/>
        <end position="176"/>
    </location>
</feature>
<evidence type="ECO:0000256" key="1">
    <source>
        <dbReference type="SAM" id="Phobius"/>
    </source>
</evidence>
<keyword evidence="1" id="KW-1133">Transmembrane helix</keyword>
<organism evidence="2 3">
    <name type="scientific">Coprococcus hominis</name>
    <name type="common">ex Liu et al. 2022</name>
    <dbReference type="NCBI Taxonomy" id="2763039"/>
    <lineage>
        <taxon>Bacteria</taxon>
        <taxon>Bacillati</taxon>
        <taxon>Bacillota</taxon>
        <taxon>Clostridia</taxon>
        <taxon>Lachnospirales</taxon>
        <taxon>Lachnospiraceae</taxon>
        <taxon>Coprococcus</taxon>
    </lineage>
</organism>
<feature type="transmembrane region" description="Helical" evidence="1">
    <location>
        <begin position="12"/>
        <end position="34"/>
    </location>
</feature>
<protein>
    <submittedName>
        <fullName evidence="2">Uncharacterized protein</fullName>
    </submittedName>
</protein>
<feature type="transmembrane region" description="Helical" evidence="1">
    <location>
        <begin position="40"/>
        <end position="58"/>
    </location>
</feature>
<keyword evidence="1" id="KW-0472">Membrane</keyword>